<reference evidence="1" key="1">
    <citation type="submission" date="2014-09" db="EMBL/GenBank/DDBJ databases">
        <authorList>
            <person name="Magalhaes I.L.F."/>
            <person name="Oliveira U."/>
            <person name="Santos F.R."/>
            <person name="Vidigal T.H.D.A."/>
            <person name="Brescovit A.D."/>
            <person name="Santos A.J."/>
        </authorList>
    </citation>
    <scope>NUCLEOTIDE SEQUENCE</scope>
    <source>
        <tissue evidence="1">Shoot tissue taken approximately 20 cm above the soil surface</tissue>
    </source>
</reference>
<sequence>MIFLALACRILKYSSALFGGFCAFQPPKWYL</sequence>
<accession>A0A0A9EPW1</accession>
<protein>
    <submittedName>
        <fullName evidence="1">Uncharacterized protein</fullName>
    </submittedName>
</protein>
<evidence type="ECO:0000313" key="1">
    <source>
        <dbReference type="EMBL" id="JAE01034.1"/>
    </source>
</evidence>
<name>A0A0A9EPW1_ARUDO</name>
<proteinExistence type="predicted"/>
<organism evidence="1">
    <name type="scientific">Arundo donax</name>
    <name type="common">Giant reed</name>
    <name type="synonym">Donax arundinaceus</name>
    <dbReference type="NCBI Taxonomy" id="35708"/>
    <lineage>
        <taxon>Eukaryota</taxon>
        <taxon>Viridiplantae</taxon>
        <taxon>Streptophyta</taxon>
        <taxon>Embryophyta</taxon>
        <taxon>Tracheophyta</taxon>
        <taxon>Spermatophyta</taxon>
        <taxon>Magnoliopsida</taxon>
        <taxon>Liliopsida</taxon>
        <taxon>Poales</taxon>
        <taxon>Poaceae</taxon>
        <taxon>PACMAD clade</taxon>
        <taxon>Arundinoideae</taxon>
        <taxon>Arundineae</taxon>
        <taxon>Arundo</taxon>
    </lineage>
</organism>
<reference evidence="1" key="2">
    <citation type="journal article" date="2015" name="Data Brief">
        <title>Shoot transcriptome of the giant reed, Arundo donax.</title>
        <authorList>
            <person name="Barrero R.A."/>
            <person name="Guerrero F.D."/>
            <person name="Moolhuijzen P."/>
            <person name="Goolsby J.A."/>
            <person name="Tidwell J."/>
            <person name="Bellgard S.E."/>
            <person name="Bellgard M.I."/>
        </authorList>
    </citation>
    <scope>NUCLEOTIDE SEQUENCE</scope>
    <source>
        <tissue evidence="1">Shoot tissue taken approximately 20 cm above the soil surface</tissue>
    </source>
</reference>
<dbReference type="EMBL" id="GBRH01196862">
    <property type="protein sequence ID" value="JAE01034.1"/>
    <property type="molecule type" value="Transcribed_RNA"/>
</dbReference>
<dbReference type="AlphaFoldDB" id="A0A0A9EPW1"/>